<name>A3K5M1_SAGS3</name>
<evidence type="ECO:0000313" key="2">
    <source>
        <dbReference type="EMBL" id="EBA07410.1"/>
    </source>
</evidence>
<dbReference type="EMBL" id="AAYA01000009">
    <property type="protein sequence ID" value="EBA07410.1"/>
    <property type="molecule type" value="Genomic_DNA"/>
</dbReference>
<reference evidence="2 3" key="1">
    <citation type="submission" date="2006-06" db="EMBL/GenBank/DDBJ databases">
        <authorList>
            <person name="Moran M.A."/>
            <person name="Ferriera S."/>
            <person name="Johnson J."/>
            <person name="Kravitz S."/>
            <person name="Beeson K."/>
            <person name="Sutton G."/>
            <person name="Rogers Y.-H."/>
            <person name="Friedman R."/>
            <person name="Frazier M."/>
            <person name="Venter J.C."/>
        </authorList>
    </citation>
    <scope>NUCLEOTIDE SEQUENCE [LARGE SCALE GENOMIC DNA]</scope>
    <source>
        <strain evidence="2 3">E-37</strain>
    </source>
</reference>
<dbReference type="InterPro" id="IPR000073">
    <property type="entry name" value="AB_hydrolase_1"/>
</dbReference>
<evidence type="ECO:0000313" key="3">
    <source>
        <dbReference type="Proteomes" id="UP000005713"/>
    </source>
</evidence>
<accession>A3K5M1</accession>
<dbReference type="Pfam" id="PF12697">
    <property type="entry name" value="Abhydrolase_6"/>
    <property type="match status" value="1"/>
</dbReference>
<evidence type="ECO:0000259" key="1">
    <source>
        <dbReference type="Pfam" id="PF12697"/>
    </source>
</evidence>
<comment type="caution">
    <text evidence="2">The sequence shown here is derived from an EMBL/GenBank/DDBJ whole genome shotgun (WGS) entry which is preliminary data.</text>
</comment>
<dbReference type="eggNOG" id="COG2267">
    <property type="taxonomic scope" value="Bacteria"/>
</dbReference>
<dbReference type="InterPro" id="IPR045889">
    <property type="entry name" value="MES/HNL"/>
</dbReference>
<dbReference type="SUPFAM" id="SSF53474">
    <property type="entry name" value="alpha/beta-Hydrolases"/>
    <property type="match status" value="1"/>
</dbReference>
<dbReference type="ESTHER" id="9rhob-a3k5m1">
    <property type="family name" value="HNLyase_Bact"/>
</dbReference>
<proteinExistence type="predicted"/>
<dbReference type="RefSeq" id="WP_005860385.1">
    <property type="nucleotide sequence ID" value="NZ_AAYA01000009.1"/>
</dbReference>
<gene>
    <name evidence="2" type="ORF">SSE37_21465</name>
</gene>
<dbReference type="GO" id="GO:0080032">
    <property type="term" value="F:methyl jasmonate esterase activity"/>
    <property type="evidence" value="ECO:0007669"/>
    <property type="project" value="TreeGrafter"/>
</dbReference>
<dbReference type="AlphaFoldDB" id="A3K5M1"/>
<sequence length="236" mass="25854">MARFLLIHGAAHGAWCWRDVIPALEALGHEARAIDLPGHGDDPTPIEETTLRDFGQAIVDALEEPTVVVGHSMGGYSITQAAEVDPTHIRRLIYLCAYTPWPGLSLSQMRMQADEQPLVPLIRLSDTRRSFTFDLSGGTGNFYHDCPPGTDAYALPRLCAESTAASGTPVALSQKSQDLPRSYIVCTEDRAIPPDFQRKMAQRFAPEDVFALHSSHSPFFSMPGDLASLLHKIVAM</sequence>
<dbReference type="PANTHER" id="PTHR10992:SF1086">
    <property type="entry name" value="AB HYDROLASE-1 DOMAIN-CONTAINING PROTEIN"/>
    <property type="match status" value="1"/>
</dbReference>
<organism evidence="2 3">
    <name type="scientific">Sagittula stellata (strain ATCC 700073 / DSM 11524 / E-37)</name>
    <dbReference type="NCBI Taxonomy" id="388399"/>
    <lineage>
        <taxon>Bacteria</taxon>
        <taxon>Pseudomonadati</taxon>
        <taxon>Pseudomonadota</taxon>
        <taxon>Alphaproteobacteria</taxon>
        <taxon>Rhodobacterales</taxon>
        <taxon>Roseobacteraceae</taxon>
        <taxon>Sagittula</taxon>
    </lineage>
</organism>
<dbReference type="InterPro" id="IPR029058">
    <property type="entry name" value="AB_hydrolase_fold"/>
</dbReference>
<feature type="domain" description="AB hydrolase-1" evidence="1">
    <location>
        <begin position="4"/>
        <end position="227"/>
    </location>
</feature>
<dbReference type="Gene3D" id="3.40.50.1820">
    <property type="entry name" value="alpha/beta hydrolase"/>
    <property type="match status" value="1"/>
</dbReference>
<keyword evidence="3" id="KW-1185">Reference proteome</keyword>
<dbReference type="PANTHER" id="PTHR10992">
    <property type="entry name" value="METHYLESTERASE FAMILY MEMBER"/>
    <property type="match status" value="1"/>
</dbReference>
<dbReference type="OrthoDB" id="9814966at2"/>
<protein>
    <submittedName>
        <fullName evidence="2">Esterase EstC, putative</fullName>
    </submittedName>
</protein>
<dbReference type="Proteomes" id="UP000005713">
    <property type="component" value="Unassembled WGS sequence"/>
</dbReference>
<dbReference type="GO" id="GO:0080030">
    <property type="term" value="F:methyl indole-3-acetate esterase activity"/>
    <property type="evidence" value="ECO:0007669"/>
    <property type="project" value="TreeGrafter"/>
</dbReference>